<dbReference type="PROSITE" id="PS00411">
    <property type="entry name" value="KINESIN_MOTOR_1"/>
    <property type="match status" value="1"/>
</dbReference>
<evidence type="ECO:0000256" key="7">
    <source>
        <dbReference type="RuleBase" id="RU000394"/>
    </source>
</evidence>
<keyword evidence="3 6" id="KW-0067">ATP-binding</keyword>
<evidence type="ECO:0000313" key="11">
    <source>
        <dbReference type="Proteomes" id="UP000015105"/>
    </source>
</evidence>
<feature type="compositionally biased region" description="Low complexity" evidence="8">
    <location>
        <begin position="78"/>
        <end position="89"/>
    </location>
</feature>
<dbReference type="PANTHER" id="PTHR47969">
    <property type="entry name" value="CHROMOSOME-ASSOCIATED KINESIN KIF4A-RELATED"/>
    <property type="match status" value="1"/>
</dbReference>
<dbReference type="Gene3D" id="3.40.850.10">
    <property type="entry name" value="Kinesin motor domain"/>
    <property type="match status" value="1"/>
</dbReference>
<dbReference type="SMART" id="SM00129">
    <property type="entry name" value="KISc"/>
    <property type="match status" value="1"/>
</dbReference>
<dbReference type="Gramene" id="AET1Gv20680700.1">
    <property type="protein sequence ID" value="AET1Gv20680700.1"/>
    <property type="gene ID" value="AET1Gv20680700"/>
</dbReference>
<feature type="compositionally biased region" description="Basic and acidic residues" evidence="8">
    <location>
        <begin position="507"/>
        <end position="519"/>
    </location>
</feature>
<dbReference type="SUPFAM" id="SSF52540">
    <property type="entry name" value="P-loop containing nucleoside triphosphate hydrolases"/>
    <property type="match status" value="1"/>
</dbReference>
<reference evidence="11" key="1">
    <citation type="journal article" date="2014" name="Science">
        <title>Ancient hybridizations among the ancestral genomes of bread wheat.</title>
        <authorList>
            <consortium name="International Wheat Genome Sequencing Consortium,"/>
            <person name="Marcussen T."/>
            <person name="Sandve S.R."/>
            <person name="Heier L."/>
            <person name="Spannagl M."/>
            <person name="Pfeifer M."/>
            <person name="Jakobsen K.S."/>
            <person name="Wulff B.B."/>
            <person name="Steuernagel B."/>
            <person name="Mayer K.F."/>
            <person name="Olsen O.A."/>
        </authorList>
    </citation>
    <scope>NUCLEOTIDE SEQUENCE [LARGE SCALE GENOMIC DNA]</scope>
    <source>
        <strain evidence="11">cv. AL8/78</strain>
    </source>
</reference>
<keyword evidence="1 7" id="KW-0493">Microtubule</keyword>
<organism evidence="10 11">
    <name type="scientific">Aegilops tauschii subsp. strangulata</name>
    <name type="common">Goatgrass</name>
    <dbReference type="NCBI Taxonomy" id="200361"/>
    <lineage>
        <taxon>Eukaryota</taxon>
        <taxon>Viridiplantae</taxon>
        <taxon>Streptophyta</taxon>
        <taxon>Embryophyta</taxon>
        <taxon>Tracheophyta</taxon>
        <taxon>Spermatophyta</taxon>
        <taxon>Magnoliopsida</taxon>
        <taxon>Liliopsida</taxon>
        <taxon>Poales</taxon>
        <taxon>Poaceae</taxon>
        <taxon>BOP clade</taxon>
        <taxon>Pooideae</taxon>
        <taxon>Triticodae</taxon>
        <taxon>Triticeae</taxon>
        <taxon>Triticinae</taxon>
        <taxon>Aegilops</taxon>
    </lineage>
</organism>
<sequence length="663" mass="72674">WRCSHESRVSRVLTAPGVPRQTRLPCSNSNRFPGSFATVTVLLAPPKGPRHPTHPKPRLIPICSPPSTPPRPVHRVNLSPMASAASSSSSSSQPVRVVLRVRPLLPSEASSAAVPPCVCLIGDHPGGEVTVQLKDQHTSRSECYKVDAYFGKEDRVSDVFDQEVSALIPGIFEGINATVFAYGATGSGKTYTMQGSEDLPGLIPLSVATILARCTGTWCSVEISYYEVYMERCYDLLEPKAKEIMALDDKFGNLQLKGLAWVPVRSMEEFQEVYSIGVQRRKAAHTGLNDVSSRSHAVLSIRVSNDTVKGKLNLIDLAGNEDNRRACNEGIRLQESSKINSSLFALSNVISALKKNESRVPYRESRLTRILQDSLGGNSRAVMIACLNPVVYQEAVHTLSMAARSGHMVTNMASASKEHTPKVKVDMEAKLQLWLESRGKTKSTQRMNGLLSPTGWRTPSSMSHMKQPLSARVSGRAKAMDQDGAKIKKVLFDSAVHTTAENTTRPSSRDEVKTTKKEVPPSLTPCKEDKSESPLRKALSPIPSNMMTPCNVNCPPSLELKTPIGACHIVEKNPDGTPLDKFNALGSNLKESLIQQYLEFLNVANKEELQQLKGIGEKRAEYILELREDSPRPFQSLSDLGNIGLSTKQIQDILRKTATGIFK</sequence>
<dbReference type="STRING" id="200361.A0A452Z9D6"/>
<dbReference type="EnsemblPlants" id="AET1Gv20680700.1">
    <property type="protein sequence ID" value="AET1Gv20680700.1"/>
    <property type="gene ID" value="AET1Gv20680700"/>
</dbReference>
<dbReference type="SUPFAM" id="SSF47781">
    <property type="entry name" value="RuvA domain 2-like"/>
    <property type="match status" value="1"/>
</dbReference>
<evidence type="ECO:0000256" key="8">
    <source>
        <dbReference type="SAM" id="MobiDB-lite"/>
    </source>
</evidence>
<reference evidence="10" key="5">
    <citation type="journal article" date="2021" name="G3 (Bethesda)">
        <title>Aegilops tauschii genome assembly Aet v5.0 features greater sequence contiguity and improved annotation.</title>
        <authorList>
            <person name="Wang L."/>
            <person name="Zhu T."/>
            <person name="Rodriguez J.C."/>
            <person name="Deal K.R."/>
            <person name="Dubcovsky J."/>
            <person name="McGuire P.E."/>
            <person name="Lux T."/>
            <person name="Spannagl M."/>
            <person name="Mayer K.F.X."/>
            <person name="Baldrich P."/>
            <person name="Meyers B.C."/>
            <person name="Huo N."/>
            <person name="Gu Y.Q."/>
            <person name="Zhou H."/>
            <person name="Devos K.M."/>
            <person name="Bennetzen J.L."/>
            <person name="Unver T."/>
            <person name="Budak H."/>
            <person name="Gulick P.J."/>
            <person name="Galiba G."/>
            <person name="Kalapos B."/>
            <person name="Nelson D.R."/>
            <person name="Li P."/>
            <person name="You F.M."/>
            <person name="Luo M.C."/>
            <person name="Dvorak J."/>
        </authorList>
    </citation>
    <scope>NUCLEOTIDE SEQUENCE [LARGE SCALE GENOMIC DNA]</scope>
    <source>
        <strain evidence="10">cv. AL8/78</strain>
    </source>
</reference>
<reference evidence="11" key="2">
    <citation type="journal article" date="2017" name="Nat. Plants">
        <title>The Aegilops tauschii genome reveals multiple impacts of transposons.</title>
        <authorList>
            <person name="Zhao G."/>
            <person name="Zou C."/>
            <person name="Li K."/>
            <person name="Wang K."/>
            <person name="Li T."/>
            <person name="Gao L."/>
            <person name="Zhang X."/>
            <person name="Wang H."/>
            <person name="Yang Z."/>
            <person name="Liu X."/>
            <person name="Jiang W."/>
            <person name="Mao L."/>
            <person name="Kong X."/>
            <person name="Jiao Y."/>
            <person name="Jia J."/>
        </authorList>
    </citation>
    <scope>NUCLEOTIDE SEQUENCE [LARGE SCALE GENOMIC DNA]</scope>
    <source>
        <strain evidence="11">cv. AL8/78</strain>
    </source>
</reference>
<evidence type="ECO:0000313" key="10">
    <source>
        <dbReference type="EnsemblPlants" id="AET1Gv20680700.1"/>
    </source>
</evidence>
<accession>A0A452Z9D6</accession>
<feature type="binding site" evidence="6">
    <location>
        <begin position="183"/>
        <end position="190"/>
    </location>
    <ligand>
        <name>ATP</name>
        <dbReference type="ChEBI" id="CHEBI:30616"/>
    </ligand>
</feature>
<feature type="region of interest" description="Disordered" evidence="8">
    <location>
        <begin position="442"/>
        <end position="463"/>
    </location>
</feature>
<name>A0A452Z9D6_AEGTS</name>
<dbReference type="FunFam" id="1.10.150.280:FF:000003">
    <property type="entry name" value="Kinesin-like protein KIN-10C"/>
    <property type="match status" value="1"/>
</dbReference>
<feature type="domain" description="Kinesin motor" evidence="9">
    <location>
        <begin position="94"/>
        <end position="408"/>
    </location>
</feature>
<dbReference type="GO" id="GO:0051231">
    <property type="term" value="P:spindle elongation"/>
    <property type="evidence" value="ECO:0007669"/>
    <property type="project" value="TreeGrafter"/>
</dbReference>
<evidence type="ECO:0000256" key="6">
    <source>
        <dbReference type="PROSITE-ProRule" id="PRU00283"/>
    </source>
</evidence>
<keyword evidence="4 6" id="KW-0505">Motor protein</keyword>
<evidence type="ECO:0000256" key="4">
    <source>
        <dbReference type="ARBA" id="ARBA00023175"/>
    </source>
</evidence>
<dbReference type="PANTHER" id="PTHR47969:SF9">
    <property type="entry name" value="KINESIN-LIKE PROTEIN"/>
    <property type="match status" value="1"/>
</dbReference>
<feature type="compositionally biased region" description="Basic and acidic residues" evidence="8">
    <location>
        <begin position="526"/>
        <end position="535"/>
    </location>
</feature>
<dbReference type="PROSITE" id="PS50067">
    <property type="entry name" value="KINESIN_MOTOR_2"/>
    <property type="match status" value="1"/>
</dbReference>
<comment type="similarity">
    <text evidence="5">Belongs to the TRAFAC class myosin-kinesin ATPase superfamily. Kinesin family. KIN-10 subfamily.</text>
</comment>
<dbReference type="Proteomes" id="UP000015105">
    <property type="component" value="Chromosome 1D"/>
</dbReference>
<dbReference type="InterPro" id="IPR010994">
    <property type="entry name" value="RuvA_2-like"/>
</dbReference>
<evidence type="ECO:0000256" key="3">
    <source>
        <dbReference type="ARBA" id="ARBA00022840"/>
    </source>
</evidence>
<dbReference type="InterPro" id="IPR019821">
    <property type="entry name" value="Kinesin_motor_CS"/>
</dbReference>
<protein>
    <recommendedName>
        <fullName evidence="7">Kinesin-like protein</fullName>
    </recommendedName>
</protein>
<feature type="region of interest" description="Disordered" evidence="8">
    <location>
        <begin position="63"/>
        <end position="89"/>
    </location>
</feature>
<reference evidence="10" key="4">
    <citation type="submission" date="2019-03" db="UniProtKB">
        <authorList>
            <consortium name="EnsemblPlants"/>
        </authorList>
    </citation>
    <scope>IDENTIFICATION</scope>
</reference>
<dbReference type="GO" id="GO:0005524">
    <property type="term" value="F:ATP binding"/>
    <property type="evidence" value="ECO:0007669"/>
    <property type="project" value="UniProtKB-UniRule"/>
</dbReference>
<dbReference type="GO" id="GO:0007052">
    <property type="term" value="P:mitotic spindle organization"/>
    <property type="evidence" value="ECO:0007669"/>
    <property type="project" value="TreeGrafter"/>
</dbReference>
<keyword evidence="2 6" id="KW-0547">Nucleotide-binding</keyword>
<dbReference type="PRINTS" id="PR00380">
    <property type="entry name" value="KINESINHEAVY"/>
</dbReference>
<feature type="region of interest" description="Disordered" evidence="8">
    <location>
        <begin position="498"/>
        <end position="540"/>
    </location>
</feature>
<proteinExistence type="inferred from homology"/>
<dbReference type="AlphaFoldDB" id="A0A452Z9D6"/>
<keyword evidence="11" id="KW-1185">Reference proteome</keyword>
<dbReference type="InterPro" id="IPR036961">
    <property type="entry name" value="Kinesin_motor_dom_sf"/>
</dbReference>
<dbReference type="GO" id="GO:0008017">
    <property type="term" value="F:microtubule binding"/>
    <property type="evidence" value="ECO:0007669"/>
    <property type="project" value="InterPro"/>
</dbReference>
<reference evidence="10" key="3">
    <citation type="journal article" date="2017" name="Nature">
        <title>Genome sequence of the progenitor of the wheat D genome Aegilops tauschii.</title>
        <authorList>
            <person name="Luo M.C."/>
            <person name="Gu Y.Q."/>
            <person name="Puiu D."/>
            <person name="Wang H."/>
            <person name="Twardziok S.O."/>
            <person name="Deal K.R."/>
            <person name="Huo N."/>
            <person name="Zhu T."/>
            <person name="Wang L."/>
            <person name="Wang Y."/>
            <person name="McGuire P.E."/>
            <person name="Liu S."/>
            <person name="Long H."/>
            <person name="Ramasamy R.K."/>
            <person name="Rodriguez J.C."/>
            <person name="Van S.L."/>
            <person name="Yuan L."/>
            <person name="Wang Z."/>
            <person name="Xia Z."/>
            <person name="Xiao L."/>
            <person name="Anderson O.D."/>
            <person name="Ouyang S."/>
            <person name="Liang Y."/>
            <person name="Zimin A.V."/>
            <person name="Pertea G."/>
            <person name="Qi P."/>
            <person name="Bennetzen J.L."/>
            <person name="Dai X."/>
            <person name="Dawson M.W."/>
            <person name="Muller H.G."/>
            <person name="Kugler K."/>
            <person name="Rivarola-Duarte L."/>
            <person name="Spannagl M."/>
            <person name="Mayer K.F.X."/>
            <person name="Lu F.H."/>
            <person name="Bevan M.W."/>
            <person name="Leroy P."/>
            <person name="Li P."/>
            <person name="You F.M."/>
            <person name="Sun Q."/>
            <person name="Liu Z."/>
            <person name="Lyons E."/>
            <person name="Wicker T."/>
            <person name="Salzberg S.L."/>
            <person name="Devos K.M."/>
            <person name="Dvorak J."/>
        </authorList>
    </citation>
    <scope>NUCLEOTIDE SEQUENCE [LARGE SCALE GENOMIC DNA]</scope>
    <source>
        <strain evidence="10">cv. AL8/78</strain>
    </source>
</reference>
<evidence type="ECO:0000256" key="2">
    <source>
        <dbReference type="ARBA" id="ARBA00022741"/>
    </source>
</evidence>
<dbReference type="Pfam" id="PF00225">
    <property type="entry name" value="Kinesin"/>
    <property type="match status" value="1"/>
</dbReference>
<evidence type="ECO:0000259" key="9">
    <source>
        <dbReference type="PROSITE" id="PS50067"/>
    </source>
</evidence>
<evidence type="ECO:0000256" key="5">
    <source>
        <dbReference type="ARBA" id="ARBA00061615"/>
    </source>
</evidence>
<dbReference type="GO" id="GO:0007018">
    <property type="term" value="P:microtubule-based movement"/>
    <property type="evidence" value="ECO:0007669"/>
    <property type="project" value="InterPro"/>
</dbReference>
<dbReference type="InterPro" id="IPR027417">
    <property type="entry name" value="P-loop_NTPase"/>
</dbReference>
<dbReference type="GO" id="GO:0003777">
    <property type="term" value="F:microtubule motor activity"/>
    <property type="evidence" value="ECO:0007669"/>
    <property type="project" value="InterPro"/>
</dbReference>
<dbReference type="Gene3D" id="1.10.150.280">
    <property type="entry name" value="AF1531-like domain"/>
    <property type="match status" value="1"/>
</dbReference>
<dbReference type="GO" id="GO:0005875">
    <property type="term" value="C:microtubule associated complex"/>
    <property type="evidence" value="ECO:0007669"/>
    <property type="project" value="TreeGrafter"/>
</dbReference>
<dbReference type="FunFam" id="3.40.850.10:FF:000087">
    <property type="entry name" value="Kinesin-like protein"/>
    <property type="match status" value="1"/>
</dbReference>
<dbReference type="GO" id="GO:0005874">
    <property type="term" value="C:microtubule"/>
    <property type="evidence" value="ECO:0007669"/>
    <property type="project" value="UniProtKB-KW"/>
</dbReference>
<dbReference type="InterPro" id="IPR027640">
    <property type="entry name" value="Kinesin-like_fam"/>
</dbReference>
<dbReference type="InterPro" id="IPR001752">
    <property type="entry name" value="Kinesin_motor_dom"/>
</dbReference>
<evidence type="ECO:0000256" key="1">
    <source>
        <dbReference type="ARBA" id="ARBA00022701"/>
    </source>
</evidence>